<reference evidence="1 2" key="1">
    <citation type="submission" date="2020-03" db="EMBL/GenBank/DDBJ databases">
        <title>Draft Genome Sequence of Cudoniella acicularis.</title>
        <authorList>
            <person name="Buettner E."/>
            <person name="Kellner H."/>
        </authorList>
    </citation>
    <scope>NUCLEOTIDE SEQUENCE [LARGE SCALE GENOMIC DNA]</scope>
    <source>
        <strain evidence="1 2">DSM 108380</strain>
    </source>
</reference>
<name>A0A8H4RFV1_9HELO</name>
<evidence type="ECO:0000313" key="2">
    <source>
        <dbReference type="Proteomes" id="UP000566819"/>
    </source>
</evidence>
<dbReference type="Proteomes" id="UP000566819">
    <property type="component" value="Unassembled WGS sequence"/>
</dbReference>
<accession>A0A8H4RFV1</accession>
<comment type="caution">
    <text evidence="1">The sequence shown here is derived from an EMBL/GenBank/DDBJ whole genome shotgun (WGS) entry which is preliminary data.</text>
</comment>
<proteinExistence type="predicted"/>
<evidence type="ECO:0000313" key="1">
    <source>
        <dbReference type="EMBL" id="KAF4629297.1"/>
    </source>
</evidence>
<keyword evidence="2" id="KW-1185">Reference proteome</keyword>
<sequence>MPSDHATKIKQRLLATCDIEDTGVVMSPCSRCVKENRRCIVKKERSARYSEYDFEVLSIVAREAIAKSHCPLGQKTIVFTRRGNTLSTLYKARMHYSYAAAEVRPGRVTSRVTITWLRQTVADLRRHRITPSSTSRVNLTLDLDKGIPDTPITAVKVEVNEGLKVSVLDKYSKKRKDLKTFIL</sequence>
<dbReference type="EMBL" id="JAAMPI010000695">
    <property type="protein sequence ID" value="KAF4629297.1"/>
    <property type="molecule type" value="Genomic_DNA"/>
</dbReference>
<dbReference type="AlphaFoldDB" id="A0A8H4RFV1"/>
<organism evidence="1 2">
    <name type="scientific">Cudoniella acicularis</name>
    <dbReference type="NCBI Taxonomy" id="354080"/>
    <lineage>
        <taxon>Eukaryota</taxon>
        <taxon>Fungi</taxon>
        <taxon>Dikarya</taxon>
        <taxon>Ascomycota</taxon>
        <taxon>Pezizomycotina</taxon>
        <taxon>Leotiomycetes</taxon>
        <taxon>Helotiales</taxon>
        <taxon>Tricladiaceae</taxon>
        <taxon>Cudoniella</taxon>
    </lineage>
</organism>
<gene>
    <name evidence="1" type="ORF">G7Y89_g8845</name>
</gene>
<protein>
    <submittedName>
        <fullName evidence="1">Uncharacterized protein</fullName>
    </submittedName>
</protein>